<dbReference type="InterPro" id="IPR052942">
    <property type="entry name" value="LPS_cholinephosphotransferase"/>
</dbReference>
<organism evidence="1 2">
    <name type="scientific">Alysiella filiformis DSM 16848</name>
    <dbReference type="NCBI Taxonomy" id="1120981"/>
    <lineage>
        <taxon>Bacteria</taxon>
        <taxon>Pseudomonadati</taxon>
        <taxon>Pseudomonadota</taxon>
        <taxon>Betaproteobacteria</taxon>
        <taxon>Neisseriales</taxon>
        <taxon>Neisseriaceae</taxon>
        <taxon>Alysiella</taxon>
    </lineage>
</organism>
<dbReference type="Proteomes" id="UP000219669">
    <property type="component" value="Unassembled WGS sequence"/>
</dbReference>
<keyword evidence="2" id="KW-1185">Reference proteome</keyword>
<dbReference type="PANTHER" id="PTHR43404:SF1">
    <property type="entry name" value="MNN4P"/>
    <property type="match status" value="1"/>
</dbReference>
<evidence type="ECO:0000313" key="2">
    <source>
        <dbReference type="Proteomes" id="UP000219669"/>
    </source>
</evidence>
<accession>A0A286E3G4</accession>
<proteinExistence type="predicted"/>
<dbReference type="PANTHER" id="PTHR43404">
    <property type="entry name" value="LIPOPOLYSACCHARIDE CHOLINEPHOSPHOTRANSFERASE LICD"/>
    <property type="match status" value="1"/>
</dbReference>
<dbReference type="AlphaFoldDB" id="A0A286E3G4"/>
<dbReference type="InterPro" id="IPR011990">
    <property type="entry name" value="TPR-like_helical_dom_sf"/>
</dbReference>
<dbReference type="RefSeq" id="WP_097113361.1">
    <property type="nucleotide sequence ID" value="NZ_CP083931.1"/>
</dbReference>
<protein>
    <recommendedName>
        <fullName evidence="3">LicD family protein</fullName>
    </recommendedName>
</protein>
<dbReference type="Gene3D" id="1.25.40.10">
    <property type="entry name" value="Tetratricopeptide repeat domain"/>
    <property type="match status" value="1"/>
</dbReference>
<reference evidence="1 2" key="1">
    <citation type="submission" date="2017-09" db="EMBL/GenBank/DDBJ databases">
        <authorList>
            <person name="Ehlers B."/>
            <person name="Leendertz F.H."/>
        </authorList>
    </citation>
    <scope>NUCLEOTIDE SEQUENCE [LARGE SCALE GENOMIC DNA]</scope>
    <source>
        <strain evidence="1 2">DSM 16848</strain>
    </source>
</reference>
<name>A0A286E3G4_9NEIS</name>
<evidence type="ECO:0000313" key="1">
    <source>
        <dbReference type="EMBL" id="SOD65409.1"/>
    </source>
</evidence>
<sequence>MPIFHFFITKLQQCEIIRLIVQVYKHLNNIDVAWKWRFYPTLFRIIHDLTIPLHERVCKNCQILLNQGVHIGDFYLAQSLLLQNQLDKAEYHITRFLHHYPTHSDGVYLLAEIKRRTQQKQVAFELLKNILTHNKRGKTWQHLSNLVDDSSDFEQFYHLFTQAHPHHNQQALAYDLACHLSNAAVRAQNTQFALSFWRTQYRLSQGKPKLQAAKPPITRQYNDKKAAKALGDLKDYFDQRHITFFLISGTLLGCIREGKLLKHDKDIDIGVWDNHSVEDLANIIHNSGCFHVLPIYSNDILVIRHVNGVTIDIFIHYRQADDYWHASGKSQWHNSPFELHTYSFLNREYLIPANYDLYLTENYGDWHTPQLSFDSTLDTPNMTIISEPEFLIYLYKKMTFAVHSGKKPSERHLNVLRQHGEFLD</sequence>
<gene>
    <name evidence="1" type="ORF">SAMN02746062_00284</name>
</gene>
<dbReference type="EMBL" id="OCNF01000002">
    <property type="protein sequence ID" value="SOD65409.1"/>
    <property type="molecule type" value="Genomic_DNA"/>
</dbReference>
<dbReference type="SUPFAM" id="SSF48452">
    <property type="entry name" value="TPR-like"/>
    <property type="match status" value="1"/>
</dbReference>
<evidence type="ECO:0008006" key="3">
    <source>
        <dbReference type="Google" id="ProtNLM"/>
    </source>
</evidence>